<proteinExistence type="predicted"/>
<dbReference type="AlphaFoldDB" id="A0A915DV83"/>
<accession>A0A915DV83</accession>
<dbReference type="Proteomes" id="UP000887574">
    <property type="component" value="Unplaced"/>
</dbReference>
<evidence type="ECO:0000313" key="1">
    <source>
        <dbReference type="Proteomes" id="UP000887574"/>
    </source>
</evidence>
<dbReference type="WBParaSite" id="jg23855">
    <property type="protein sequence ID" value="jg23855"/>
    <property type="gene ID" value="jg23855"/>
</dbReference>
<organism evidence="1 2">
    <name type="scientific">Ditylenchus dipsaci</name>
    <dbReference type="NCBI Taxonomy" id="166011"/>
    <lineage>
        <taxon>Eukaryota</taxon>
        <taxon>Metazoa</taxon>
        <taxon>Ecdysozoa</taxon>
        <taxon>Nematoda</taxon>
        <taxon>Chromadorea</taxon>
        <taxon>Rhabditida</taxon>
        <taxon>Tylenchina</taxon>
        <taxon>Tylenchomorpha</taxon>
        <taxon>Sphaerularioidea</taxon>
        <taxon>Anguinidae</taxon>
        <taxon>Anguininae</taxon>
        <taxon>Ditylenchus</taxon>
    </lineage>
</organism>
<sequence length="246" mass="28258">MNMDMDWLSRVLQTVENAENQVLADGWNDNERYEERQTVAPDDFEEQGAVENLDPEIVSTIKSTHGKQKANYQGYLFVADGRSKPNVADVNIPDEHEFYCANGEEELFLLGDSGAHCRDLERVIVFGRQQHQEWAAEMKHVYMDGTFSITPAPFAQVNLDIAAHRRLHTILDVDHPSVGRFLTELMEVQKLYDHQYEQNIGGILPVAKRAVYFQADARILYLVERFGQKSLPEYLRGLAHNFIMDQ</sequence>
<protein>
    <submittedName>
        <fullName evidence="2">Uncharacterized protein</fullName>
    </submittedName>
</protein>
<evidence type="ECO:0000313" key="2">
    <source>
        <dbReference type="WBParaSite" id="jg23855"/>
    </source>
</evidence>
<reference evidence="2" key="1">
    <citation type="submission" date="2022-11" db="UniProtKB">
        <authorList>
            <consortium name="WormBaseParasite"/>
        </authorList>
    </citation>
    <scope>IDENTIFICATION</scope>
</reference>
<keyword evidence="1" id="KW-1185">Reference proteome</keyword>
<name>A0A915DV83_9BILA</name>